<sequence>MTGGMLDVMCSHNTAVASVEATMSSTNMTAVLEAVCPVIGPLECAATSSACAPVVVKTAGLPGMIGMKPNCLSFGYSTGTNDRLSSLEVVFDWFLVLSCVFLFLGSAESL</sequence>
<accession>A0AA36HKR6</accession>
<reference evidence="1" key="1">
    <citation type="submission" date="2023-08" db="EMBL/GenBank/DDBJ databases">
        <authorList>
            <person name="Chen Y."/>
            <person name="Shah S."/>
            <person name="Dougan E. K."/>
            <person name="Thang M."/>
            <person name="Chan C."/>
        </authorList>
    </citation>
    <scope>NUCLEOTIDE SEQUENCE</scope>
</reference>
<dbReference type="AlphaFoldDB" id="A0AA36HKR6"/>
<evidence type="ECO:0000313" key="2">
    <source>
        <dbReference type="Proteomes" id="UP001178507"/>
    </source>
</evidence>
<name>A0AA36HKR6_9DINO</name>
<organism evidence="1 2">
    <name type="scientific">Effrenium voratum</name>
    <dbReference type="NCBI Taxonomy" id="2562239"/>
    <lineage>
        <taxon>Eukaryota</taxon>
        <taxon>Sar</taxon>
        <taxon>Alveolata</taxon>
        <taxon>Dinophyceae</taxon>
        <taxon>Suessiales</taxon>
        <taxon>Symbiodiniaceae</taxon>
        <taxon>Effrenium</taxon>
    </lineage>
</organism>
<proteinExistence type="predicted"/>
<gene>
    <name evidence="1" type="ORF">EVOR1521_LOCUS1152</name>
</gene>
<keyword evidence="2" id="KW-1185">Reference proteome</keyword>
<dbReference type="EMBL" id="CAUJNA010000030">
    <property type="protein sequence ID" value="CAJ1370626.1"/>
    <property type="molecule type" value="Genomic_DNA"/>
</dbReference>
<dbReference type="Proteomes" id="UP001178507">
    <property type="component" value="Unassembled WGS sequence"/>
</dbReference>
<evidence type="ECO:0000313" key="1">
    <source>
        <dbReference type="EMBL" id="CAJ1370626.1"/>
    </source>
</evidence>
<protein>
    <submittedName>
        <fullName evidence="1">Uncharacterized protein</fullName>
    </submittedName>
</protein>
<comment type="caution">
    <text evidence="1">The sequence shown here is derived from an EMBL/GenBank/DDBJ whole genome shotgun (WGS) entry which is preliminary data.</text>
</comment>